<reference evidence="2 3" key="1">
    <citation type="submission" date="2021-08" db="EMBL/GenBank/DDBJ databases">
        <title>Draft Genome Sequence of Phanerochaete sordida strain YK-624.</title>
        <authorList>
            <person name="Mori T."/>
            <person name="Dohra H."/>
            <person name="Suzuki T."/>
            <person name="Kawagishi H."/>
            <person name="Hirai H."/>
        </authorList>
    </citation>
    <scope>NUCLEOTIDE SEQUENCE [LARGE SCALE GENOMIC DNA]</scope>
    <source>
        <strain evidence="2 3">YK-624</strain>
    </source>
</reference>
<sequence>MMEGEVQNDPSDRTTAALRKTAPSATSLEFAATHEFTRSIDLQWDLNSRNEKRMDGNDVSAADALPVVVPEAVIFGIFTHLVVLFAFIVWRCPGGFKQTSRVIVLFICLVMYAMAATHFATTLRYSTVVLLPGTGPGSATCSNPAVLVVNIILSDCIVVWRAWVLWRKRRVVIAISAILILATLILSCLSVRGQCYPPSNLYIDDFGDPFGLAAIVISFLTNVWATALVGYKAWEHRRSMHLVSLGGNACTRGAKSLVIIFESGALYCALWAFLVAYIALYTHSLADWYQNQGELHFIDGMGSLFNTVLIDVIGMYPTALMLTIYLANSPIETAANLDNAAVDLLTQQLHRSPCSVMGAGGSMPSSSTMLALKTRIDDESMGAYGLQDV</sequence>
<dbReference type="AlphaFoldDB" id="A0A9P3LBQ9"/>
<keyword evidence="1" id="KW-0472">Membrane</keyword>
<organism evidence="2 3">
    <name type="scientific">Phanerochaete sordida</name>
    <dbReference type="NCBI Taxonomy" id="48140"/>
    <lineage>
        <taxon>Eukaryota</taxon>
        <taxon>Fungi</taxon>
        <taxon>Dikarya</taxon>
        <taxon>Basidiomycota</taxon>
        <taxon>Agaricomycotina</taxon>
        <taxon>Agaricomycetes</taxon>
        <taxon>Polyporales</taxon>
        <taxon>Phanerochaetaceae</taxon>
        <taxon>Phanerochaete</taxon>
    </lineage>
</organism>
<keyword evidence="1" id="KW-1133">Transmembrane helix</keyword>
<feature type="transmembrane region" description="Helical" evidence="1">
    <location>
        <begin position="72"/>
        <end position="90"/>
    </location>
</feature>
<feature type="transmembrane region" description="Helical" evidence="1">
    <location>
        <begin position="212"/>
        <end position="231"/>
    </location>
</feature>
<proteinExistence type="predicted"/>
<feature type="transmembrane region" description="Helical" evidence="1">
    <location>
        <begin position="102"/>
        <end position="125"/>
    </location>
</feature>
<keyword evidence="1" id="KW-0812">Transmembrane</keyword>
<dbReference type="OrthoDB" id="3214103at2759"/>
<dbReference type="EMBL" id="BPQB01000009">
    <property type="protein sequence ID" value="GJE88348.1"/>
    <property type="molecule type" value="Genomic_DNA"/>
</dbReference>
<evidence type="ECO:0000313" key="2">
    <source>
        <dbReference type="EMBL" id="GJE88348.1"/>
    </source>
</evidence>
<keyword evidence="3" id="KW-1185">Reference proteome</keyword>
<evidence type="ECO:0000313" key="3">
    <source>
        <dbReference type="Proteomes" id="UP000703269"/>
    </source>
</evidence>
<accession>A0A9P3LBQ9</accession>
<evidence type="ECO:0000256" key="1">
    <source>
        <dbReference type="SAM" id="Phobius"/>
    </source>
</evidence>
<name>A0A9P3LBQ9_9APHY</name>
<gene>
    <name evidence="2" type="ORF">PsYK624_044310</name>
</gene>
<dbReference type="Proteomes" id="UP000703269">
    <property type="component" value="Unassembled WGS sequence"/>
</dbReference>
<feature type="transmembrane region" description="Helical" evidence="1">
    <location>
        <begin position="264"/>
        <end position="284"/>
    </location>
</feature>
<feature type="transmembrane region" description="Helical" evidence="1">
    <location>
        <begin position="145"/>
        <end position="164"/>
    </location>
</feature>
<feature type="transmembrane region" description="Helical" evidence="1">
    <location>
        <begin position="304"/>
        <end position="327"/>
    </location>
</feature>
<protein>
    <submittedName>
        <fullName evidence="2">Uncharacterized protein</fullName>
    </submittedName>
</protein>
<feature type="transmembrane region" description="Helical" evidence="1">
    <location>
        <begin position="171"/>
        <end position="192"/>
    </location>
</feature>
<comment type="caution">
    <text evidence="2">The sequence shown here is derived from an EMBL/GenBank/DDBJ whole genome shotgun (WGS) entry which is preliminary data.</text>
</comment>